<dbReference type="Proteomes" id="UP001596160">
    <property type="component" value="Unassembled WGS sequence"/>
</dbReference>
<accession>A0ABW0AQE9</accession>
<gene>
    <name evidence="2" type="ORF">ACFPRH_29820</name>
</gene>
<evidence type="ECO:0000259" key="1">
    <source>
        <dbReference type="Pfam" id="PF08751"/>
    </source>
</evidence>
<dbReference type="Pfam" id="PF08751">
    <property type="entry name" value="TrwC"/>
    <property type="match status" value="1"/>
</dbReference>
<dbReference type="SUPFAM" id="SSF55464">
    <property type="entry name" value="Origin of replication-binding domain, RBD-like"/>
    <property type="match status" value="1"/>
</dbReference>
<dbReference type="RefSeq" id="WP_344484404.1">
    <property type="nucleotide sequence ID" value="NZ_BAAASB010000024.1"/>
</dbReference>
<name>A0ABW0AQE9_9ACTN</name>
<reference evidence="3" key="1">
    <citation type="journal article" date="2019" name="Int. J. Syst. Evol. Microbiol.">
        <title>The Global Catalogue of Microorganisms (GCM) 10K type strain sequencing project: providing services to taxonomists for standard genome sequencing and annotation.</title>
        <authorList>
            <consortium name="The Broad Institute Genomics Platform"/>
            <consortium name="The Broad Institute Genome Sequencing Center for Infectious Disease"/>
            <person name="Wu L."/>
            <person name="Ma J."/>
        </authorList>
    </citation>
    <scope>NUCLEOTIDE SEQUENCE [LARGE SCALE GENOMIC DNA]</scope>
    <source>
        <strain evidence="3">PCU 266</strain>
    </source>
</reference>
<feature type="domain" description="TrwC relaxase" evidence="1">
    <location>
        <begin position="4"/>
        <end position="54"/>
    </location>
</feature>
<comment type="caution">
    <text evidence="2">The sequence shown here is derived from an EMBL/GenBank/DDBJ whole genome shotgun (WGS) entry which is preliminary data.</text>
</comment>
<protein>
    <submittedName>
        <fullName evidence="2">Relaxase domain-containing protein</fullName>
    </submittedName>
</protein>
<evidence type="ECO:0000313" key="2">
    <source>
        <dbReference type="EMBL" id="MFC5155918.1"/>
    </source>
</evidence>
<proteinExistence type="predicted"/>
<sequence>MPLLGLEFVFRPQASLIVLWVLGDERTREVIERAHARAVAKALAWLEDEVAEIR</sequence>
<evidence type="ECO:0000313" key="3">
    <source>
        <dbReference type="Proteomes" id="UP001596160"/>
    </source>
</evidence>
<keyword evidence="3" id="KW-1185">Reference proteome</keyword>
<organism evidence="2 3">
    <name type="scientific">Streptomyces amakusaensis</name>
    <dbReference type="NCBI Taxonomy" id="67271"/>
    <lineage>
        <taxon>Bacteria</taxon>
        <taxon>Bacillati</taxon>
        <taxon>Actinomycetota</taxon>
        <taxon>Actinomycetes</taxon>
        <taxon>Kitasatosporales</taxon>
        <taxon>Streptomycetaceae</taxon>
        <taxon>Streptomyces</taxon>
    </lineage>
</organism>
<dbReference type="InterPro" id="IPR014862">
    <property type="entry name" value="TrwC"/>
</dbReference>
<dbReference type="EMBL" id="JBHSKP010000027">
    <property type="protein sequence ID" value="MFC5155918.1"/>
    <property type="molecule type" value="Genomic_DNA"/>
</dbReference>